<reference evidence="2 3" key="2">
    <citation type="submission" date="2013-09" db="EMBL/GenBank/DDBJ databases">
        <title>Whole genome comparison of six Crocosphaera watsonii strains with differing phenotypes.</title>
        <authorList>
            <person name="Bench S.R."/>
            <person name="Heller P."/>
            <person name="Frank I."/>
            <person name="Arciniega M."/>
            <person name="Shilova I.N."/>
            <person name="Zehr J.P."/>
        </authorList>
    </citation>
    <scope>NUCLEOTIDE SEQUENCE [LARGE SCALE GENOMIC DNA]</scope>
    <source>
        <strain evidence="2 3">WH 8502</strain>
    </source>
</reference>
<keyword evidence="2" id="KW-0540">Nuclease</keyword>
<feature type="domain" description="BRCT" evidence="1">
    <location>
        <begin position="1"/>
        <end position="67"/>
    </location>
</feature>
<dbReference type="AlphaFoldDB" id="T2I851"/>
<dbReference type="SUPFAM" id="SSF52113">
    <property type="entry name" value="BRCT domain"/>
    <property type="match status" value="1"/>
</dbReference>
<dbReference type="CDD" id="cd17748">
    <property type="entry name" value="BRCT_DNA_ligase_like"/>
    <property type="match status" value="1"/>
</dbReference>
<dbReference type="InterPro" id="IPR036420">
    <property type="entry name" value="BRCT_dom_sf"/>
</dbReference>
<dbReference type="GO" id="GO:0004527">
    <property type="term" value="F:exonuclease activity"/>
    <property type="evidence" value="ECO:0007669"/>
    <property type="project" value="UniProtKB-KW"/>
</dbReference>
<reference evidence="2 3" key="1">
    <citation type="submission" date="2013-01" db="EMBL/GenBank/DDBJ databases">
        <authorList>
            <person name="Bench S."/>
        </authorList>
    </citation>
    <scope>NUCLEOTIDE SEQUENCE [LARGE SCALE GENOMIC DNA]</scope>
    <source>
        <strain evidence="2 3">WH 8502</strain>
    </source>
</reference>
<dbReference type="Gene3D" id="3.40.50.10190">
    <property type="entry name" value="BRCT domain"/>
    <property type="match status" value="1"/>
</dbReference>
<gene>
    <name evidence="2" type="ORF">CWATWH8502_3653</name>
</gene>
<protein>
    <submittedName>
        <fullName evidence="2">Exonuclease SbcC</fullName>
    </submittedName>
</protein>
<organism evidence="2 3">
    <name type="scientific">Crocosphaera watsonii WH 8502</name>
    <dbReference type="NCBI Taxonomy" id="423474"/>
    <lineage>
        <taxon>Bacteria</taxon>
        <taxon>Bacillati</taxon>
        <taxon>Cyanobacteriota</taxon>
        <taxon>Cyanophyceae</taxon>
        <taxon>Oscillatoriophycideae</taxon>
        <taxon>Chroococcales</taxon>
        <taxon>Aphanothecaceae</taxon>
        <taxon>Crocosphaera</taxon>
    </lineage>
</organism>
<dbReference type="EMBL" id="CAQK01000046">
    <property type="protein sequence ID" value="CCQ48974.1"/>
    <property type="molecule type" value="Genomic_DNA"/>
</dbReference>
<proteinExistence type="predicted"/>
<evidence type="ECO:0000259" key="1">
    <source>
        <dbReference type="PROSITE" id="PS50172"/>
    </source>
</evidence>
<evidence type="ECO:0000313" key="3">
    <source>
        <dbReference type="Proteomes" id="UP000018348"/>
    </source>
</evidence>
<name>T2I851_CROWT</name>
<dbReference type="Pfam" id="PF00533">
    <property type="entry name" value="BRCT"/>
    <property type="match status" value="1"/>
</dbReference>
<dbReference type="PROSITE" id="PS50172">
    <property type="entry name" value="BRCT"/>
    <property type="match status" value="1"/>
</dbReference>
<keyword evidence="2" id="KW-0378">Hydrolase</keyword>
<evidence type="ECO:0000313" key="2">
    <source>
        <dbReference type="EMBL" id="CCQ48974.1"/>
    </source>
</evidence>
<dbReference type="Proteomes" id="UP000018348">
    <property type="component" value="Unassembled WGS sequence"/>
</dbReference>
<sequence>MNREKAKSLVQQVGGNLTSSPSSKTNYVVVGKNPGDKLKKAKKFGIAQLSETQFLEALAAAGVTEIN</sequence>
<comment type="caution">
    <text evidence="2">The sequence shown here is derived from an EMBL/GenBank/DDBJ whole genome shotgun (WGS) entry which is preliminary data.</text>
</comment>
<dbReference type="InterPro" id="IPR001357">
    <property type="entry name" value="BRCT_dom"/>
</dbReference>
<accession>T2I851</accession>
<keyword evidence="2" id="KW-0269">Exonuclease</keyword>